<sequence length="521" mass="57685">MSRKRKGEAEMWRQGASSTTPTANPESDQSISDEDDFAQDSPENCVSLAPSPDKKEILEISSRLVLLKGSLESGTKTSNLSNAKPTSSTFEDDVEIPEFCDEGDFIGPPKRVRPEGEAVGTNDLLGEGNNVPSKVYTTHGGETFSKDVVLGFGTERQEDFYSWSAVSKEAEALMDTSERASCYSKPKKSVKGVKGKGKPKFSFGVQLHKDRLSSPSTSKDESNLSIGTCEVPERLNHERIVAELPEDIQGEEENLSEIVPFEVEAVRHACSEQSMAELLDGLQDNVSILRRNSKKFSSKRGKSLQLVVKRNLSPLGDRTVNNEDSPDCMGSGGSSSDSEMSGKDLELAIPQMKRQAIVDQFHEALGATFLDDNVALHTVPKPPRSGLFWKLQQVMQSEKERDMDFLKKLETGVRQNEPSCIYVKILARYLEGKLTVCHCLFSKNLESLSLSEPRKEVANERMKRTIIFNPKVCNDVDLEVGNCICIHHSWKEVQVGNDKSIILATYFCNFQLTSSDLQVGV</sequence>
<dbReference type="EMBL" id="JXTB01000049">
    <property type="protein sequence ID" value="PON70659.1"/>
    <property type="molecule type" value="Genomic_DNA"/>
</dbReference>
<comment type="caution">
    <text evidence="2">The sequence shown here is derived from an EMBL/GenBank/DDBJ whole genome shotgun (WGS) entry which is preliminary data.</text>
</comment>
<dbReference type="Proteomes" id="UP000237105">
    <property type="component" value="Unassembled WGS sequence"/>
</dbReference>
<feature type="region of interest" description="Disordered" evidence="1">
    <location>
        <begin position="1"/>
        <end position="53"/>
    </location>
</feature>
<dbReference type="OrthoDB" id="1914453at2759"/>
<feature type="compositionally biased region" description="Acidic residues" evidence="1">
    <location>
        <begin position="90"/>
        <end position="104"/>
    </location>
</feature>
<organism evidence="2 3">
    <name type="scientific">Parasponia andersonii</name>
    <name type="common">Sponia andersonii</name>
    <dbReference type="NCBI Taxonomy" id="3476"/>
    <lineage>
        <taxon>Eukaryota</taxon>
        <taxon>Viridiplantae</taxon>
        <taxon>Streptophyta</taxon>
        <taxon>Embryophyta</taxon>
        <taxon>Tracheophyta</taxon>
        <taxon>Spermatophyta</taxon>
        <taxon>Magnoliopsida</taxon>
        <taxon>eudicotyledons</taxon>
        <taxon>Gunneridae</taxon>
        <taxon>Pentapetalae</taxon>
        <taxon>rosids</taxon>
        <taxon>fabids</taxon>
        <taxon>Rosales</taxon>
        <taxon>Cannabaceae</taxon>
        <taxon>Parasponia</taxon>
    </lineage>
</organism>
<accession>A0A2P5DBJ0</accession>
<protein>
    <submittedName>
        <fullName evidence="2">Kinetochore protein</fullName>
    </submittedName>
</protein>
<dbReference type="PANTHER" id="PTHR35686:SF1">
    <property type="entry name" value="KINETOCHORE PROTEIN"/>
    <property type="match status" value="1"/>
</dbReference>
<dbReference type="STRING" id="3476.A0A2P5DBJ0"/>
<proteinExistence type="predicted"/>
<gene>
    <name evidence="2" type="ORF">PanWU01x14_080330</name>
</gene>
<keyword evidence="3" id="KW-1185">Reference proteome</keyword>
<feature type="compositionally biased region" description="Polar residues" evidence="1">
    <location>
        <begin position="74"/>
        <end position="89"/>
    </location>
</feature>
<dbReference type="PANTHER" id="PTHR35686">
    <property type="entry name" value="KINETOCHORE PROTEIN"/>
    <property type="match status" value="1"/>
</dbReference>
<feature type="region of interest" description="Disordered" evidence="1">
    <location>
        <begin position="74"/>
        <end position="126"/>
    </location>
</feature>
<evidence type="ECO:0000313" key="2">
    <source>
        <dbReference type="EMBL" id="PON70659.1"/>
    </source>
</evidence>
<feature type="compositionally biased region" description="Polar residues" evidence="1">
    <location>
        <begin position="15"/>
        <end position="30"/>
    </location>
</feature>
<feature type="region of interest" description="Disordered" evidence="1">
    <location>
        <begin position="315"/>
        <end position="341"/>
    </location>
</feature>
<dbReference type="AlphaFoldDB" id="A0A2P5DBJ0"/>
<name>A0A2P5DBJ0_PARAD</name>
<reference evidence="3" key="1">
    <citation type="submission" date="2016-06" db="EMBL/GenBank/DDBJ databases">
        <title>Parallel loss of symbiosis genes in relatives of nitrogen-fixing non-legume Parasponia.</title>
        <authorList>
            <person name="Van Velzen R."/>
            <person name="Holmer R."/>
            <person name="Bu F."/>
            <person name="Rutten L."/>
            <person name="Van Zeijl A."/>
            <person name="Liu W."/>
            <person name="Santuari L."/>
            <person name="Cao Q."/>
            <person name="Sharma T."/>
            <person name="Shen D."/>
            <person name="Roswanjaya Y."/>
            <person name="Wardhani T."/>
            <person name="Kalhor M.S."/>
            <person name="Jansen J."/>
            <person name="Van den Hoogen J."/>
            <person name="Gungor B."/>
            <person name="Hartog M."/>
            <person name="Hontelez J."/>
            <person name="Verver J."/>
            <person name="Yang W.-C."/>
            <person name="Schijlen E."/>
            <person name="Repin R."/>
            <person name="Schilthuizen M."/>
            <person name="Schranz E."/>
            <person name="Heidstra R."/>
            <person name="Miyata K."/>
            <person name="Fedorova E."/>
            <person name="Kohlen W."/>
            <person name="Bisseling T."/>
            <person name="Smit S."/>
            <person name="Geurts R."/>
        </authorList>
    </citation>
    <scope>NUCLEOTIDE SEQUENCE [LARGE SCALE GENOMIC DNA]</scope>
    <source>
        <strain evidence="3">cv. WU1-14</strain>
    </source>
</reference>
<evidence type="ECO:0000256" key="1">
    <source>
        <dbReference type="SAM" id="MobiDB-lite"/>
    </source>
</evidence>
<evidence type="ECO:0000313" key="3">
    <source>
        <dbReference type="Proteomes" id="UP000237105"/>
    </source>
</evidence>